<dbReference type="SUPFAM" id="SSF51395">
    <property type="entry name" value="FMN-linked oxidoreductases"/>
    <property type="match status" value="1"/>
</dbReference>
<comment type="caution">
    <text evidence="2">The sequence shown here is derived from an EMBL/GenBank/DDBJ whole genome shotgun (WGS) entry which is preliminary data.</text>
</comment>
<accession>A0AAW0CA09</accession>
<dbReference type="Pfam" id="PF00724">
    <property type="entry name" value="Oxidored_FMN"/>
    <property type="match status" value="2"/>
</dbReference>
<dbReference type="GO" id="GO:0016491">
    <property type="term" value="F:oxidoreductase activity"/>
    <property type="evidence" value="ECO:0007669"/>
    <property type="project" value="InterPro"/>
</dbReference>
<feature type="non-terminal residue" evidence="2">
    <location>
        <position position="266"/>
    </location>
</feature>
<dbReference type="InterPro" id="IPR013785">
    <property type="entry name" value="Aldolase_TIM"/>
</dbReference>
<proteinExistence type="predicted"/>
<evidence type="ECO:0000259" key="1">
    <source>
        <dbReference type="Pfam" id="PF00724"/>
    </source>
</evidence>
<dbReference type="Gene3D" id="3.20.20.70">
    <property type="entry name" value="Aldolase class I"/>
    <property type="match status" value="1"/>
</dbReference>
<evidence type="ECO:0000313" key="2">
    <source>
        <dbReference type="EMBL" id="KAK7035441.1"/>
    </source>
</evidence>
<evidence type="ECO:0000313" key="3">
    <source>
        <dbReference type="Proteomes" id="UP001383192"/>
    </source>
</evidence>
<dbReference type="EMBL" id="JAYKXP010000052">
    <property type="protein sequence ID" value="KAK7035441.1"/>
    <property type="molecule type" value="Genomic_DNA"/>
</dbReference>
<dbReference type="InterPro" id="IPR045247">
    <property type="entry name" value="Oye-like"/>
</dbReference>
<feature type="domain" description="NADH:flavin oxidoreductase/NADH oxidase N-terminal" evidence="1">
    <location>
        <begin position="4"/>
        <end position="97"/>
    </location>
</feature>
<sequence>MTAFQPLNFGSLTMRNRIVISALMRDSAVPTNVPNSTTGNTRESAGLITSEGILMMQQGCEWESEYAPGIWKKEHVQGRRQITTAVHDAGSLIYAQVPLASLSYRTKDSRLPASRSFSRASCVRAGNVARTIYQDTFDINVVARVSARGGKFRFLPGSPTYAMPEPSEIGNPQGIMASFKTGAIRPLEAGFDGVEWVMQSSNYAQALDSTSNKRIDQWGGSIENRCIFALEVLEVLIEIWRADRVAIKINPTGGYNDVGSVATVVY</sequence>
<feature type="domain" description="NADH:flavin oxidoreductase/NADH oxidase N-terminal" evidence="1">
    <location>
        <begin position="175"/>
        <end position="258"/>
    </location>
</feature>
<organism evidence="2 3">
    <name type="scientific">Paramarasmius palmivorus</name>
    <dbReference type="NCBI Taxonomy" id="297713"/>
    <lineage>
        <taxon>Eukaryota</taxon>
        <taxon>Fungi</taxon>
        <taxon>Dikarya</taxon>
        <taxon>Basidiomycota</taxon>
        <taxon>Agaricomycotina</taxon>
        <taxon>Agaricomycetes</taxon>
        <taxon>Agaricomycetidae</taxon>
        <taxon>Agaricales</taxon>
        <taxon>Marasmiineae</taxon>
        <taxon>Marasmiaceae</taxon>
        <taxon>Paramarasmius</taxon>
    </lineage>
</organism>
<dbReference type="Proteomes" id="UP001383192">
    <property type="component" value="Unassembled WGS sequence"/>
</dbReference>
<protein>
    <recommendedName>
        <fullName evidence="1">NADH:flavin oxidoreductase/NADH oxidase N-terminal domain-containing protein</fullName>
    </recommendedName>
</protein>
<dbReference type="PANTHER" id="PTHR22893:SF91">
    <property type="entry name" value="NADPH DEHYDROGENASE 2-RELATED"/>
    <property type="match status" value="1"/>
</dbReference>
<dbReference type="PANTHER" id="PTHR22893">
    <property type="entry name" value="NADH OXIDOREDUCTASE-RELATED"/>
    <property type="match status" value="1"/>
</dbReference>
<dbReference type="InterPro" id="IPR001155">
    <property type="entry name" value="OxRdtase_FMN_N"/>
</dbReference>
<name>A0AAW0CA09_9AGAR</name>
<gene>
    <name evidence="2" type="ORF">VNI00_011734</name>
</gene>
<dbReference type="AlphaFoldDB" id="A0AAW0CA09"/>
<keyword evidence="3" id="KW-1185">Reference proteome</keyword>
<reference evidence="2 3" key="1">
    <citation type="submission" date="2024-01" db="EMBL/GenBank/DDBJ databases">
        <title>A draft genome for a cacao thread blight-causing isolate of Paramarasmius palmivorus.</title>
        <authorList>
            <person name="Baruah I.K."/>
            <person name="Bukari Y."/>
            <person name="Amoako-Attah I."/>
            <person name="Meinhardt L.W."/>
            <person name="Bailey B.A."/>
            <person name="Cohen S.P."/>
        </authorList>
    </citation>
    <scope>NUCLEOTIDE SEQUENCE [LARGE SCALE GENOMIC DNA]</scope>
    <source>
        <strain evidence="2 3">GH-12</strain>
    </source>
</reference>
<dbReference type="GO" id="GO:0010181">
    <property type="term" value="F:FMN binding"/>
    <property type="evidence" value="ECO:0007669"/>
    <property type="project" value="InterPro"/>
</dbReference>